<proteinExistence type="predicted"/>
<dbReference type="PROSITE" id="PS51186">
    <property type="entry name" value="GNAT"/>
    <property type="match status" value="1"/>
</dbReference>
<feature type="region of interest" description="Disordered" evidence="1">
    <location>
        <begin position="1"/>
        <end position="28"/>
    </location>
</feature>
<evidence type="ECO:0000313" key="4">
    <source>
        <dbReference type="Proteomes" id="UP000814176"/>
    </source>
</evidence>
<dbReference type="Pfam" id="PF13302">
    <property type="entry name" value="Acetyltransf_3"/>
    <property type="match status" value="1"/>
</dbReference>
<feature type="compositionally biased region" description="Pro residues" evidence="1">
    <location>
        <begin position="8"/>
        <end position="18"/>
    </location>
</feature>
<dbReference type="PANTHER" id="PTHR43441">
    <property type="entry name" value="RIBOSOMAL-PROTEIN-SERINE ACETYLTRANSFERASE"/>
    <property type="match status" value="1"/>
</dbReference>
<accession>A0ABQ8KIW6</accession>
<reference evidence="3 4" key="1">
    <citation type="journal article" date="2021" name="Environ. Microbiol.">
        <title>Gene family expansions and transcriptome signatures uncover fungal adaptations to wood decay.</title>
        <authorList>
            <person name="Hage H."/>
            <person name="Miyauchi S."/>
            <person name="Viragh M."/>
            <person name="Drula E."/>
            <person name="Min B."/>
            <person name="Chaduli D."/>
            <person name="Navarro D."/>
            <person name="Favel A."/>
            <person name="Norest M."/>
            <person name="Lesage-Meessen L."/>
            <person name="Balint B."/>
            <person name="Merenyi Z."/>
            <person name="de Eugenio L."/>
            <person name="Morin E."/>
            <person name="Martinez A.T."/>
            <person name="Baldrian P."/>
            <person name="Stursova M."/>
            <person name="Martinez M.J."/>
            <person name="Novotny C."/>
            <person name="Magnuson J.K."/>
            <person name="Spatafora J.W."/>
            <person name="Maurice S."/>
            <person name="Pangilinan J."/>
            <person name="Andreopoulos W."/>
            <person name="LaButti K."/>
            <person name="Hundley H."/>
            <person name="Na H."/>
            <person name="Kuo A."/>
            <person name="Barry K."/>
            <person name="Lipzen A."/>
            <person name="Henrissat B."/>
            <person name="Riley R."/>
            <person name="Ahrendt S."/>
            <person name="Nagy L.G."/>
            <person name="Grigoriev I.V."/>
            <person name="Martin F."/>
            <person name="Rosso M.N."/>
        </authorList>
    </citation>
    <scope>NUCLEOTIDE SEQUENCE [LARGE SCALE GENOMIC DNA]</scope>
    <source>
        <strain evidence="3 4">CIRM-BRFM 1785</strain>
    </source>
</reference>
<gene>
    <name evidence="3" type="ORF">C8Q71DRAFT_755119</name>
</gene>
<dbReference type="GeneID" id="72004260"/>
<dbReference type="Proteomes" id="UP000814176">
    <property type="component" value="Unassembled WGS sequence"/>
</dbReference>
<dbReference type="InterPro" id="IPR051908">
    <property type="entry name" value="Ribosomal_N-acetyltransferase"/>
</dbReference>
<evidence type="ECO:0000259" key="2">
    <source>
        <dbReference type="PROSITE" id="PS51186"/>
    </source>
</evidence>
<sequence length="277" mass="30617">MSFVNLYNPPPPADPPPGTDTAVDPDGPSLYGPSPYDINFAFPLDTAWLESTHVRLTPFIPRVHARAYWDAVAPVSTELFRHFGIAWATMEENLAYIEKSYRQSPENILFAIIDKTRSGEASAQRDDDAMSAPPAAGSLAGVISLLHTSSKNLTAEIGYTVVLPAFQRTHVAAHAVGLLLRYCLDLPSASPPGLGLRRVQWMAYPENIASIRLAEKMGFKREGVFRWMWAVSDEEGVKPRKGDSMEDKTGRDTVILAICWDDWEEGGRSRVQSRISA</sequence>
<organism evidence="3 4">
    <name type="scientific">Rhodofomes roseus</name>
    <dbReference type="NCBI Taxonomy" id="34475"/>
    <lineage>
        <taxon>Eukaryota</taxon>
        <taxon>Fungi</taxon>
        <taxon>Dikarya</taxon>
        <taxon>Basidiomycota</taxon>
        <taxon>Agaricomycotina</taxon>
        <taxon>Agaricomycetes</taxon>
        <taxon>Polyporales</taxon>
        <taxon>Rhodofomes</taxon>
    </lineage>
</organism>
<evidence type="ECO:0000256" key="1">
    <source>
        <dbReference type="SAM" id="MobiDB-lite"/>
    </source>
</evidence>
<evidence type="ECO:0000313" key="3">
    <source>
        <dbReference type="EMBL" id="KAH9837904.1"/>
    </source>
</evidence>
<name>A0ABQ8KIW6_9APHY</name>
<feature type="domain" description="N-acetyltransferase" evidence="2">
    <location>
        <begin position="78"/>
        <end position="241"/>
    </location>
</feature>
<dbReference type="EMBL" id="JADCUA010000008">
    <property type="protein sequence ID" value="KAH9837904.1"/>
    <property type="molecule type" value="Genomic_DNA"/>
</dbReference>
<dbReference type="InterPro" id="IPR000182">
    <property type="entry name" value="GNAT_dom"/>
</dbReference>
<comment type="caution">
    <text evidence="3">The sequence shown here is derived from an EMBL/GenBank/DDBJ whole genome shotgun (WGS) entry which is preliminary data.</text>
</comment>
<dbReference type="RefSeq" id="XP_047779942.1">
    <property type="nucleotide sequence ID" value="XM_047923528.1"/>
</dbReference>
<feature type="compositionally biased region" description="Low complexity" evidence="1">
    <location>
        <begin position="19"/>
        <end position="28"/>
    </location>
</feature>
<protein>
    <submittedName>
        <fullName evidence="3">Acyl-CoA N-acyltransferase</fullName>
    </submittedName>
</protein>
<dbReference type="Gene3D" id="3.40.630.30">
    <property type="match status" value="1"/>
</dbReference>
<dbReference type="SUPFAM" id="SSF55729">
    <property type="entry name" value="Acyl-CoA N-acyltransferases (Nat)"/>
    <property type="match status" value="1"/>
</dbReference>
<dbReference type="PANTHER" id="PTHR43441:SF5">
    <property type="entry name" value="FAMILY ACETYLTRANSFERASE, PUTATIVE-RELATED"/>
    <property type="match status" value="1"/>
</dbReference>
<dbReference type="InterPro" id="IPR016181">
    <property type="entry name" value="Acyl_CoA_acyltransferase"/>
</dbReference>
<keyword evidence="4" id="KW-1185">Reference proteome</keyword>